<sequence length="270" mass="29149">MRARTATRTAGTPGMWQEERYQRIRALLSTLQRVTTDRIVTELNVSRETVRRDLVALEEQGELKRIHGGAIRVEDEAPIAERANINVKFKRDLARAAVSLLSHGQTVFIDAGTTTVILAEELAKLGGLTVITNSFNVALQLRNPAVPGGQYNEVIVLGGSLGDRAPATVGGTTVAEIGRYRADLALLSPVGIDAQRGASNYDHREAEVARAMADNAEGVVILADYSKIGVESRVAFCPSERIDVLITNHKASTEAAFAALNAKLKRIVLV</sequence>
<keyword evidence="2" id="KW-1185">Reference proteome</keyword>
<protein>
    <submittedName>
        <fullName evidence="1">DeoR/GlpR family transcriptional regulator of sugar metabolism</fullName>
    </submittedName>
</protein>
<dbReference type="EMBL" id="JACHVR010000001">
    <property type="protein sequence ID" value="MBB2885494.1"/>
    <property type="molecule type" value="Genomic_DNA"/>
</dbReference>
<proteinExistence type="predicted"/>
<dbReference type="Proteomes" id="UP000589818">
    <property type="component" value="Unassembled WGS sequence"/>
</dbReference>
<evidence type="ECO:0000313" key="2">
    <source>
        <dbReference type="Proteomes" id="UP000589818"/>
    </source>
</evidence>
<accession>A0ACC5MA47</accession>
<comment type="caution">
    <text evidence="1">The sequence shown here is derived from an EMBL/GenBank/DDBJ whole genome shotgun (WGS) entry which is preliminary data.</text>
</comment>
<evidence type="ECO:0000313" key="1">
    <source>
        <dbReference type="EMBL" id="MBB2885494.1"/>
    </source>
</evidence>
<gene>
    <name evidence="1" type="ORF">FHR69_001360</name>
</gene>
<reference evidence="1" key="1">
    <citation type="submission" date="2020-08" db="EMBL/GenBank/DDBJ databases">
        <title>Plant associated metagenomes--Microbial community diversity and host control of community assembly across model and emerging plant ecological genomics systems.</title>
        <authorList>
            <person name="Dangl J."/>
        </authorList>
    </citation>
    <scope>NUCLEOTIDE SEQUENCE</scope>
    <source>
        <strain evidence="1">KD5</strain>
    </source>
</reference>
<name>A0ACC5MA47_9PSED</name>
<organism evidence="1 2">
    <name type="scientific">Pseudomonas umsongensis</name>
    <dbReference type="NCBI Taxonomy" id="198618"/>
    <lineage>
        <taxon>Bacteria</taxon>
        <taxon>Pseudomonadati</taxon>
        <taxon>Pseudomonadota</taxon>
        <taxon>Gammaproteobacteria</taxon>
        <taxon>Pseudomonadales</taxon>
        <taxon>Pseudomonadaceae</taxon>
        <taxon>Pseudomonas</taxon>
    </lineage>
</organism>